<dbReference type="AlphaFoldDB" id="A0A0F9VZE4"/>
<keyword evidence="1" id="KW-0812">Transmembrane</keyword>
<name>A0A0F9VZE4_9ZZZZ</name>
<evidence type="ECO:0000313" key="2">
    <source>
        <dbReference type="EMBL" id="KKN71178.1"/>
    </source>
</evidence>
<dbReference type="EMBL" id="LAZR01000388">
    <property type="protein sequence ID" value="KKN71178.1"/>
    <property type="molecule type" value="Genomic_DNA"/>
</dbReference>
<keyword evidence="1" id="KW-0472">Membrane</keyword>
<gene>
    <name evidence="2" type="ORF">LCGC14_0423410</name>
</gene>
<accession>A0A0F9VZE4</accession>
<proteinExistence type="predicted"/>
<protein>
    <submittedName>
        <fullName evidence="2">Uncharacterized protein</fullName>
    </submittedName>
</protein>
<reference evidence="2" key="1">
    <citation type="journal article" date="2015" name="Nature">
        <title>Complex archaea that bridge the gap between prokaryotes and eukaryotes.</title>
        <authorList>
            <person name="Spang A."/>
            <person name="Saw J.H."/>
            <person name="Jorgensen S.L."/>
            <person name="Zaremba-Niedzwiedzka K."/>
            <person name="Martijn J."/>
            <person name="Lind A.E."/>
            <person name="van Eijk R."/>
            <person name="Schleper C."/>
            <person name="Guy L."/>
            <person name="Ettema T.J."/>
        </authorList>
    </citation>
    <scope>NUCLEOTIDE SEQUENCE</scope>
</reference>
<comment type="caution">
    <text evidence="2">The sequence shown here is derived from an EMBL/GenBank/DDBJ whole genome shotgun (WGS) entry which is preliminary data.</text>
</comment>
<sequence>MTNHFERAMTQAQQNLADKGYDNADLKDITLVGFAYLVNAQKEASTLRIKVDGKGWLSASILVGGLLGSAIQVVL</sequence>
<organism evidence="2">
    <name type="scientific">marine sediment metagenome</name>
    <dbReference type="NCBI Taxonomy" id="412755"/>
    <lineage>
        <taxon>unclassified sequences</taxon>
        <taxon>metagenomes</taxon>
        <taxon>ecological metagenomes</taxon>
    </lineage>
</organism>
<keyword evidence="1" id="KW-1133">Transmembrane helix</keyword>
<feature type="transmembrane region" description="Helical" evidence="1">
    <location>
        <begin position="55"/>
        <end position="74"/>
    </location>
</feature>
<evidence type="ECO:0000256" key="1">
    <source>
        <dbReference type="SAM" id="Phobius"/>
    </source>
</evidence>